<evidence type="ECO:0000313" key="19">
    <source>
        <dbReference type="EMBL" id="SIP72327.1"/>
    </source>
</evidence>
<feature type="binding site" evidence="14">
    <location>
        <begin position="343"/>
        <end position="344"/>
    </location>
    <ligand>
        <name>UDP-alpha-D-glucose</name>
        <dbReference type="ChEBI" id="CHEBI:58885"/>
        <note>ligand shared between dimeric partners</note>
    </ligand>
</feature>
<dbReference type="SUPFAM" id="SSF54197">
    <property type="entry name" value="HIT-like"/>
    <property type="match status" value="2"/>
</dbReference>
<dbReference type="CDD" id="cd00608">
    <property type="entry name" value="GalT"/>
    <property type="match status" value="1"/>
</dbReference>
<evidence type="ECO:0000256" key="5">
    <source>
        <dbReference type="ARBA" id="ARBA00016340"/>
    </source>
</evidence>
<evidence type="ECO:0000256" key="13">
    <source>
        <dbReference type="PIRSR" id="PIRSR000808-1"/>
    </source>
</evidence>
<dbReference type="PANTHER" id="PTHR11943">
    <property type="entry name" value="GALACTOSE-1-PHOSPHATE URIDYLYLTRANSFERASE"/>
    <property type="match status" value="1"/>
</dbReference>
<dbReference type="NCBIfam" id="TIGR00209">
    <property type="entry name" value="galT_1"/>
    <property type="match status" value="1"/>
</dbReference>
<accession>A0A1N6MU62</accession>
<dbReference type="FunFam" id="3.30.428.10:FF:000002">
    <property type="entry name" value="Galactose-1-phosphate uridylyltransferase"/>
    <property type="match status" value="1"/>
</dbReference>
<comment type="catalytic activity">
    <reaction evidence="1 16">
        <text>alpha-D-galactose 1-phosphate + UDP-alpha-D-glucose = alpha-D-glucose 1-phosphate + UDP-alpha-D-galactose</text>
        <dbReference type="Rhea" id="RHEA:13989"/>
        <dbReference type="ChEBI" id="CHEBI:58336"/>
        <dbReference type="ChEBI" id="CHEBI:58601"/>
        <dbReference type="ChEBI" id="CHEBI:58885"/>
        <dbReference type="ChEBI" id="CHEBI:66914"/>
        <dbReference type="EC" id="2.7.7.12"/>
    </reaction>
</comment>
<evidence type="ECO:0000256" key="10">
    <source>
        <dbReference type="ARBA" id="ARBA00023144"/>
    </source>
</evidence>
<organism evidence="19 20">
    <name type="scientific">Xenorhabdus innexi</name>
    <dbReference type="NCBI Taxonomy" id="290109"/>
    <lineage>
        <taxon>Bacteria</taxon>
        <taxon>Pseudomonadati</taxon>
        <taxon>Pseudomonadota</taxon>
        <taxon>Gammaproteobacteria</taxon>
        <taxon>Enterobacterales</taxon>
        <taxon>Morganellaceae</taxon>
        <taxon>Xenorhabdus</taxon>
    </lineage>
</organism>
<dbReference type="PANTHER" id="PTHR11943:SF1">
    <property type="entry name" value="GALACTOSE-1-PHOSPHATE URIDYLYLTRANSFERASE"/>
    <property type="match status" value="1"/>
</dbReference>
<feature type="binding site" evidence="15">
    <location>
        <position position="194"/>
    </location>
    <ligand>
        <name>Zn(2+)</name>
        <dbReference type="ChEBI" id="CHEBI:29105"/>
    </ligand>
</feature>
<protein>
    <recommendedName>
        <fullName evidence="5 12">Galactose-1-phosphate uridylyltransferase</fullName>
        <ecNumber evidence="4 12">2.7.7.12</ecNumber>
    </recommendedName>
</protein>
<dbReference type="AlphaFoldDB" id="A0A1N6MU62"/>
<proteinExistence type="inferred from homology"/>
<dbReference type="Pfam" id="PF02744">
    <property type="entry name" value="GalP_UDP_tr_C"/>
    <property type="match status" value="1"/>
</dbReference>
<evidence type="ECO:0000256" key="15">
    <source>
        <dbReference type="PIRSR" id="PIRSR000808-3"/>
    </source>
</evidence>
<feature type="binding site" evidence="14">
    <location>
        <begin position="58"/>
        <end position="61"/>
    </location>
    <ligand>
        <name>UDP-alpha-D-glucose</name>
        <dbReference type="ChEBI" id="CHEBI:58885"/>
        <note>ligand shared between dimeric partners</note>
    </ligand>
</feature>
<keyword evidence="9 15" id="KW-0862">Zinc</keyword>
<dbReference type="FunFam" id="3.30.428.10:FF:000001">
    <property type="entry name" value="Galactose-1-phosphate uridylyltransferase"/>
    <property type="match status" value="1"/>
</dbReference>
<dbReference type="NCBIfam" id="NF008724">
    <property type="entry name" value="PRK11720.1"/>
    <property type="match status" value="1"/>
</dbReference>
<evidence type="ECO:0000256" key="16">
    <source>
        <dbReference type="RuleBase" id="RU000506"/>
    </source>
</evidence>
<evidence type="ECO:0000256" key="7">
    <source>
        <dbReference type="ARBA" id="ARBA00022695"/>
    </source>
</evidence>
<evidence type="ECO:0000256" key="3">
    <source>
        <dbReference type="ARBA" id="ARBA00010951"/>
    </source>
</evidence>
<feature type="binding site" description="in other chain" evidence="14">
    <location>
        <begin position="107"/>
        <end position="108"/>
    </location>
    <ligand>
        <name>UDP-alpha-D-glucose</name>
        <dbReference type="ChEBI" id="CHEBI:58885"/>
        <note>ligand shared between dimeric partners</note>
    </ligand>
</feature>
<feature type="binding site" description="in other chain" evidence="14">
    <location>
        <position position="355"/>
    </location>
    <ligand>
        <name>UDP-alpha-D-glucose</name>
        <dbReference type="ChEBI" id="CHEBI:58885"/>
        <note>ligand shared between dimeric partners</note>
    </ligand>
</feature>
<feature type="binding site" evidence="15">
    <location>
        <position position="85"/>
    </location>
    <ligand>
        <name>Zn(2+)</name>
        <dbReference type="ChEBI" id="CHEBI:29105"/>
    </ligand>
</feature>
<evidence type="ECO:0000256" key="4">
    <source>
        <dbReference type="ARBA" id="ARBA00012384"/>
    </source>
</evidence>
<dbReference type="Pfam" id="PF01087">
    <property type="entry name" value="GalP_UDP_transf"/>
    <property type="match status" value="1"/>
</dbReference>
<evidence type="ECO:0000256" key="1">
    <source>
        <dbReference type="ARBA" id="ARBA00001107"/>
    </source>
</evidence>
<evidence type="ECO:0000256" key="12">
    <source>
        <dbReference type="NCBIfam" id="TIGR00209"/>
    </source>
</evidence>
<feature type="domain" description="Galactose-1-phosphate uridyl transferase C-terminal" evidence="18">
    <location>
        <begin position="215"/>
        <end position="377"/>
    </location>
</feature>
<feature type="binding site" description="in other chain" evidence="14">
    <location>
        <position position="91"/>
    </location>
    <ligand>
        <name>UDP-alpha-D-glucose</name>
        <dbReference type="ChEBI" id="CHEBI:58885"/>
        <note>ligand shared between dimeric partners</note>
    </ligand>
</feature>
<dbReference type="GO" id="GO:0005737">
    <property type="term" value="C:cytoplasm"/>
    <property type="evidence" value="ECO:0007669"/>
    <property type="project" value="TreeGrafter"/>
</dbReference>
<evidence type="ECO:0000256" key="9">
    <source>
        <dbReference type="ARBA" id="ARBA00022833"/>
    </source>
</evidence>
<dbReference type="GO" id="GO:0033499">
    <property type="term" value="P:galactose catabolic process via UDP-galactose, Leloir pathway"/>
    <property type="evidence" value="ECO:0007669"/>
    <property type="project" value="TreeGrafter"/>
</dbReference>
<dbReference type="InterPro" id="IPR001937">
    <property type="entry name" value="GalP_UDPtransf1"/>
</dbReference>
<dbReference type="EC" id="2.7.7.12" evidence="4 12"/>
<feature type="binding site" evidence="14">
    <location>
        <begin position="348"/>
        <end position="349"/>
    </location>
    <ligand>
        <name>UDP-alpha-D-glucose</name>
        <dbReference type="ChEBI" id="CHEBI:58885"/>
        <note>ligand shared between dimeric partners</note>
    </ligand>
</feature>
<feature type="binding site" description="in other chain" evidence="14">
    <location>
        <begin position="189"/>
        <end position="191"/>
    </location>
    <ligand>
        <name>UDP-alpha-D-glucose</name>
        <dbReference type="ChEBI" id="CHEBI:58885"/>
        <note>ligand shared between dimeric partners</note>
    </ligand>
</feature>
<comment type="cofactor">
    <cofactor evidence="15">
        <name>Zn(2+)</name>
        <dbReference type="ChEBI" id="CHEBI:29105"/>
    </cofactor>
    <text evidence="15">Binds 1 zinc ion per subunit.</text>
</comment>
<reference evidence="20" key="1">
    <citation type="submission" date="2016-12" db="EMBL/GenBank/DDBJ databases">
        <authorList>
            <person name="Gaudriault S."/>
        </authorList>
    </citation>
    <scope>NUCLEOTIDE SEQUENCE [LARGE SCALE GENOMIC DNA]</scope>
    <source>
        <strain evidence="20">HGB1681 (deposited as PTA-6826 in the American Type Culture Collection)</strain>
    </source>
</reference>
<evidence type="ECO:0000256" key="11">
    <source>
        <dbReference type="ARBA" id="ARBA00023277"/>
    </source>
</evidence>
<dbReference type="Proteomes" id="UP000196435">
    <property type="component" value="Unassembled WGS sequence"/>
</dbReference>
<dbReference type="EMBL" id="FTLG01000050">
    <property type="protein sequence ID" value="SIP72327.1"/>
    <property type="molecule type" value="Genomic_DNA"/>
</dbReference>
<dbReference type="PIRSF" id="PIRSF000808">
    <property type="entry name" value="GalT"/>
    <property type="match status" value="1"/>
</dbReference>
<dbReference type="GO" id="GO:0008270">
    <property type="term" value="F:zinc ion binding"/>
    <property type="evidence" value="ECO:0007669"/>
    <property type="project" value="InterPro"/>
</dbReference>
<evidence type="ECO:0000256" key="6">
    <source>
        <dbReference type="ARBA" id="ARBA00022679"/>
    </source>
</evidence>
<comment type="pathway">
    <text evidence="2 16">Carbohydrate metabolism; galactose metabolism.</text>
</comment>
<feature type="binding site" description="in other chain" evidence="14">
    <location>
        <position position="198"/>
    </location>
    <ligand>
        <name>UDP-alpha-D-glucose</name>
        <dbReference type="ChEBI" id="CHEBI:58885"/>
        <note>ligand shared between dimeric partners</note>
    </ligand>
</feature>
<feature type="binding site" evidence="15">
    <location>
        <position position="82"/>
    </location>
    <ligand>
        <name>Zn(2+)</name>
        <dbReference type="ChEBI" id="CHEBI:29105"/>
    </ligand>
</feature>
<dbReference type="InterPro" id="IPR036265">
    <property type="entry name" value="HIT-like_sf"/>
</dbReference>
<sequence length="380" mass="44095">MGIKAFMPIDLCDTEWIHGCVINIGHLVMSKMQFNQAEYPHRRYNPLTGQWVIVSPHRLKRPWVGVDELLQYPALQSYDKQCSLCPNNPRASGDINPDYQDIYVFQNDYSALLSEIPNIATTDDPLFISKPAKGICRVICFSPNHSKTLPELSLTNIRRIIDVWNNQIEELGQHYIWVQLFENKGEMMGCSQPHPHGQIWASDFLPNELVRKNELLRQYYEQHGSNLLLDYAIAEQKNGVRTVVETEHWLAVVPYWAVWPFETMLLPKSPIRRMNELTAEQRDDLAIAIKKLTSRYDNLFQCSFPYSMGWHFAPFFDQQTDIEHWQLHALFYPPLLRSAGVRKFLVGYEMLAEAQRDLTPEEAAQRLQSVSDIHFKNGSS</sequence>
<dbReference type="InterPro" id="IPR019779">
    <property type="entry name" value="GalP_UDPtransf1_His-AS"/>
</dbReference>
<evidence type="ECO:0000256" key="14">
    <source>
        <dbReference type="PIRSR" id="PIRSR000808-2"/>
    </source>
</evidence>
<feature type="binding site" description="in other chain" evidence="14">
    <location>
        <position position="183"/>
    </location>
    <ligand>
        <name>UDP-alpha-D-glucose</name>
        <dbReference type="ChEBI" id="CHEBI:58885"/>
        <note>ligand shared between dimeric partners</note>
    </ligand>
</feature>
<dbReference type="PROSITE" id="PS00117">
    <property type="entry name" value="GAL_P_UDP_TRANSF_I"/>
    <property type="match status" value="1"/>
</dbReference>
<evidence type="ECO:0000259" key="17">
    <source>
        <dbReference type="Pfam" id="PF01087"/>
    </source>
</evidence>
<name>A0A1N6MU62_9GAMM</name>
<feature type="binding site" evidence="15">
    <location>
        <position position="145"/>
    </location>
    <ligand>
        <name>Zn(2+)</name>
        <dbReference type="ChEBI" id="CHEBI:29105"/>
    </ligand>
</feature>
<keyword evidence="10 16" id="KW-0299">Galactose metabolism</keyword>
<dbReference type="Gene3D" id="3.30.428.10">
    <property type="entry name" value="HIT-like"/>
    <property type="match status" value="2"/>
</dbReference>
<evidence type="ECO:0000256" key="2">
    <source>
        <dbReference type="ARBA" id="ARBA00004947"/>
    </source>
</evidence>
<comment type="similarity">
    <text evidence="3 16">Belongs to the galactose-1-phosphate uridylyltransferase type 1 family.</text>
</comment>
<feature type="active site" description="Tele-UMP-histidine intermediate" evidence="13">
    <location>
        <position position="196"/>
    </location>
</feature>
<feature type="domain" description="Galactose-1-phosphate uridyl transferase N-terminal" evidence="17">
    <location>
        <begin position="36"/>
        <end position="206"/>
    </location>
</feature>
<keyword evidence="11 16" id="KW-0119">Carbohydrate metabolism</keyword>
<dbReference type="UniPathway" id="UPA00214"/>
<dbReference type="GO" id="GO:0008108">
    <property type="term" value="F:UDP-glucose:hexose-1-phosphate uridylyltransferase activity"/>
    <property type="evidence" value="ECO:0007669"/>
    <property type="project" value="UniProtKB-UniRule"/>
</dbReference>
<evidence type="ECO:0000259" key="18">
    <source>
        <dbReference type="Pfam" id="PF02744"/>
    </source>
</evidence>
<keyword evidence="8 15" id="KW-0479">Metal-binding</keyword>
<evidence type="ECO:0000313" key="20">
    <source>
        <dbReference type="Proteomes" id="UP000196435"/>
    </source>
</evidence>
<evidence type="ECO:0000256" key="8">
    <source>
        <dbReference type="ARBA" id="ARBA00022723"/>
    </source>
</evidence>
<dbReference type="InterPro" id="IPR005850">
    <property type="entry name" value="GalP_Utransf_C"/>
</dbReference>
<keyword evidence="7 16" id="KW-0548">Nucleotidyltransferase</keyword>
<gene>
    <name evidence="19" type="primary">galT</name>
    <name evidence="19" type="ORF">XIS1_1430005</name>
</gene>
<keyword evidence="6 16" id="KW-0808">Transferase</keyword>
<dbReference type="InterPro" id="IPR005849">
    <property type="entry name" value="GalP_Utransf_N"/>
</dbReference>